<keyword evidence="3" id="KW-1185">Reference proteome</keyword>
<dbReference type="HOGENOM" id="CLU_2059294_0_0_3"/>
<dbReference type="Proteomes" id="UP000000788">
    <property type="component" value="Chromosome"/>
</dbReference>
<accession>A9BDJ0</accession>
<keyword evidence="1" id="KW-0812">Transmembrane</keyword>
<evidence type="ECO:0000313" key="2">
    <source>
        <dbReference type="EMBL" id="ABX08176.1"/>
    </source>
</evidence>
<sequence>MKLNMHFLSELIAKSKSLKFLYLGLTASIVLVTILPTQRRLSAIEDFNKILSQRLSKVEGMDRENIIKLKSNKNKDFSIYIKSLTFRLGSEDDRLRIYWSDGEKTDLPCTEDENIWACG</sequence>
<dbReference type="EMBL" id="CP000878">
    <property type="protein sequence ID" value="ABX08176.1"/>
    <property type="molecule type" value="Genomic_DNA"/>
</dbReference>
<reference evidence="2 3" key="1">
    <citation type="journal article" date="2007" name="PLoS Genet.">
        <title>Patterns and implications of gene gain and loss in the evolution of Prochlorococcus.</title>
        <authorList>
            <person name="Kettler G.C."/>
            <person name="Martiny A.C."/>
            <person name="Huang K."/>
            <person name="Zucker J."/>
            <person name="Coleman M.L."/>
            <person name="Rodrigue S."/>
            <person name="Chen F."/>
            <person name="Lapidus A."/>
            <person name="Ferriera S."/>
            <person name="Johnson J."/>
            <person name="Steglich C."/>
            <person name="Church G.M."/>
            <person name="Richardson P."/>
            <person name="Chisholm S.W."/>
        </authorList>
    </citation>
    <scope>NUCLEOTIDE SEQUENCE [LARGE SCALE GENOMIC DNA]</scope>
    <source>
        <strain evidence="3">MIT 9211</strain>
    </source>
</reference>
<evidence type="ECO:0000313" key="3">
    <source>
        <dbReference type="Proteomes" id="UP000000788"/>
    </source>
</evidence>
<dbReference type="AlphaFoldDB" id="A9BDJ0"/>
<keyword evidence="1" id="KW-1133">Transmembrane helix</keyword>
<gene>
    <name evidence="2" type="ordered locus">P9211_02451</name>
</gene>
<dbReference type="eggNOG" id="ENOG50345R4">
    <property type="taxonomic scope" value="Bacteria"/>
</dbReference>
<protein>
    <submittedName>
        <fullName evidence="2">Uncharacterized protein</fullName>
    </submittedName>
</protein>
<feature type="transmembrane region" description="Helical" evidence="1">
    <location>
        <begin position="20"/>
        <end position="37"/>
    </location>
</feature>
<organism evidence="2 3">
    <name type="scientific">Prochlorococcus marinus (strain MIT 9211)</name>
    <dbReference type="NCBI Taxonomy" id="93059"/>
    <lineage>
        <taxon>Bacteria</taxon>
        <taxon>Bacillati</taxon>
        <taxon>Cyanobacteriota</taxon>
        <taxon>Cyanophyceae</taxon>
        <taxon>Synechococcales</taxon>
        <taxon>Prochlorococcaceae</taxon>
        <taxon>Prochlorococcus</taxon>
    </lineage>
</organism>
<name>A9BDJ0_PROM4</name>
<keyword evidence="1" id="KW-0472">Membrane</keyword>
<dbReference type="KEGG" id="pmj:P9211_02451"/>
<evidence type="ECO:0000256" key="1">
    <source>
        <dbReference type="SAM" id="Phobius"/>
    </source>
</evidence>
<proteinExistence type="predicted"/>